<dbReference type="EC" id="4.6.1.17" evidence="3 6"/>
<feature type="domain" description="Molybdopterin cofactor biosynthesis C (MoaC)" evidence="7">
    <location>
        <begin position="18"/>
        <end position="156"/>
    </location>
</feature>
<proteinExistence type="inferred from homology"/>
<dbReference type="NCBIfam" id="TIGR00581">
    <property type="entry name" value="moaC"/>
    <property type="match status" value="1"/>
</dbReference>
<accession>A0ABT6XXV7</accession>
<evidence type="ECO:0000256" key="4">
    <source>
        <dbReference type="ARBA" id="ARBA00023150"/>
    </source>
</evidence>
<evidence type="ECO:0000313" key="9">
    <source>
        <dbReference type="Proteomes" id="UP001529245"/>
    </source>
</evidence>
<dbReference type="Pfam" id="PF01967">
    <property type="entry name" value="MoaC"/>
    <property type="match status" value="1"/>
</dbReference>
<keyword evidence="5 6" id="KW-0456">Lyase</keyword>
<evidence type="ECO:0000256" key="1">
    <source>
        <dbReference type="ARBA" id="ARBA00001637"/>
    </source>
</evidence>
<evidence type="ECO:0000259" key="7">
    <source>
        <dbReference type="Pfam" id="PF01967"/>
    </source>
</evidence>
<feature type="binding site" evidence="6">
    <location>
        <begin position="78"/>
        <end position="80"/>
    </location>
    <ligand>
        <name>substrate</name>
    </ligand>
</feature>
<dbReference type="Gene3D" id="3.30.70.640">
    <property type="entry name" value="Molybdopterin cofactor biosynthesis C (MoaC) domain"/>
    <property type="match status" value="1"/>
</dbReference>
<evidence type="ECO:0000256" key="6">
    <source>
        <dbReference type="HAMAP-Rule" id="MF_01224"/>
    </source>
</evidence>
<gene>
    <name evidence="6 8" type="primary">moaC</name>
    <name evidence="8" type="ORF">QID03_06975</name>
</gene>
<comment type="subunit">
    <text evidence="6">Homohexamer; trimer of dimers.</text>
</comment>
<dbReference type="EMBL" id="JASGCB010000008">
    <property type="protein sequence ID" value="MDI9259929.1"/>
    <property type="molecule type" value="Genomic_DNA"/>
</dbReference>
<organism evidence="8 9">
    <name type="scientific">Alicyclobacillus sendaiensis PA2</name>
    <dbReference type="NCBI Taxonomy" id="3029425"/>
    <lineage>
        <taxon>Bacteria</taxon>
        <taxon>Bacillati</taxon>
        <taxon>Bacillota</taxon>
        <taxon>Bacilli</taxon>
        <taxon>Bacillales</taxon>
        <taxon>Alicyclobacillaceae</taxon>
        <taxon>Alicyclobacillus</taxon>
    </lineage>
</organism>
<dbReference type="GO" id="GO:0061799">
    <property type="term" value="F:cyclic pyranopterin monophosphate synthase activity"/>
    <property type="evidence" value="ECO:0007669"/>
    <property type="project" value="UniProtKB-EC"/>
</dbReference>
<dbReference type="HAMAP" id="MF_01224_B">
    <property type="entry name" value="MoaC_B"/>
    <property type="match status" value="1"/>
</dbReference>
<comment type="pathway">
    <text evidence="2 6">Cofactor biosynthesis; molybdopterin biosynthesis.</text>
</comment>
<keyword evidence="9" id="KW-1185">Reference proteome</keyword>
<dbReference type="InterPro" id="IPR002820">
    <property type="entry name" value="Mopterin_CF_biosynth-C_dom"/>
</dbReference>
<dbReference type="RefSeq" id="WP_283203460.1">
    <property type="nucleotide sequence ID" value="NZ_JASGCB010000008.1"/>
</dbReference>
<protein>
    <recommendedName>
        <fullName evidence="3 6">Cyclic pyranopterin monophosphate synthase</fullName>
        <ecNumber evidence="3 6">4.6.1.17</ecNumber>
    </recommendedName>
    <alternativeName>
        <fullName evidence="6">Molybdenum cofactor biosynthesis protein C</fullName>
    </alternativeName>
</protein>
<reference evidence="8 9" key="1">
    <citation type="submission" date="2023-04" db="EMBL/GenBank/DDBJ databases">
        <title>A. sendaiensis sub sp. chiapanensis a novel subspecie with specific adaptation in bacterial cell wall isolated from an active volcano.</title>
        <authorList>
            <person name="Alvarez Gutierrez P.E."/>
            <person name="Ortiz Cortes L.Y."/>
        </authorList>
    </citation>
    <scope>NUCLEOTIDE SEQUENCE [LARGE SCALE GENOMIC DNA]</scope>
    <source>
        <strain evidence="8 9">PA2</strain>
    </source>
</reference>
<dbReference type="InterPro" id="IPR050105">
    <property type="entry name" value="MoCo_biosynth_MoaA/MoaC"/>
</dbReference>
<comment type="function">
    <text evidence="6">Catalyzes the conversion of (8S)-3',8-cyclo-7,8-dihydroguanosine 5'-triphosphate to cyclic pyranopterin monophosphate (cPMP).</text>
</comment>
<dbReference type="SUPFAM" id="SSF55040">
    <property type="entry name" value="Molybdenum cofactor biosynthesis protein C, MoaC"/>
    <property type="match status" value="1"/>
</dbReference>
<feature type="active site" evidence="6">
    <location>
        <position position="134"/>
    </location>
</feature>
<evidence type="ECO:0000256" key="3">
    <source>
        <dbReference type="ARBA" id="ARBA00012575"/>
    </source>
</evidence>
<dbReference type="InterPro" id="IPR023045">
    <property type="entry name" value="MoaC"/>
</dbReference>
<evidence type="ECO:0000313" key="8">
    <source>
        <dbReference type="EMBL" id="MDI9259929.1"/>
    </source>
</evidence>
<comment type="catalytic activity">
    <reaction evidence="1 6">
        <text>(8S)-3',8-cyclo-7,8-dihydroguanosine 5'-triphosphate = cyclic pyranopterin phosphate + diphosphate</text>
        <dbReference type="Rhea" id="RHEA:49580"/>
        <dbReference type="ChEBI" id="CHEBI:33019"/>
        <dbReference type="ChEBI" id="CHEBI:59648"/>
        <dbReference type="ChEBI" id="CHEBI:131766"/>
        <dbReference type="EC" id="4.6.1.17"/>
    </reaction>
</comment>
<comment type="caution">
    <text evidence="8">The sequence shown here is derived from an EMBL/GenBank/DDBJ whole genome shotgun (WGS) entry which is preliminary data.</text>
</comment>
<name>A0ABT6XXV7_ALISE</name>
<keyword evidence="4 6" id="KW-0501">Molybdenum cofactor biosynthesis</keyword>
<dbReference type="InterPro" id="IPR047594">
    <property type="entry name" value="MoaC_bact/euk"/>
</dbReference>
<dbReference type="PANTHER" id="PTHR22960">
    <property type="entry name" value="MOLYBDOPTERIN COFACTOR SYNTHESIS PROTEIN A"/>
    <property type="match status" value="1"/>
</dbReference>
<evidence type="ECO:0000256" key="5">
    <source>
        <dbReference type="ARBA" id="ARBA00023239"/>
    </source>
</evidence>
<dbReference type="CDD" id="cd01420">
    <property type="entry name" value="MoaC_PE"/>
    <property type="match status" value="1"/>
</dbReference>
<dbReference type="NCBIfam" id="NF006870">
    <property type="entry name" value="PRK09364.1"/>
    <property type="match status" value="1"/>
</dbReference>
<comment type="similarity">
    <text evidence="6">Belongs to the MoaC family.</text>
</comment>
<feature type="binding site" evidence="6">
    <location>
        <begin position="119"/>
        <end position="120"/>
    </location>
    <ligand>
        <name>substrate</name>
    </ligand>
</feature>
<evidence type="ECO:0000256" key="2">
    <source>
        <dbReference type="ARBA" id="ARBA00005046"/>
    </source>
</evidence>
<dbReference type="Proteomes" id="UP001529245">
    <property type="component" value="Unassembled WGS sequence"/>
</dbReference>
<dbReference type="InterPro" id="IPR036522">
    <property type="entry name" value="MoaC_sf"/>
</dbReference>
<sequence length="172" mass="18630">MDAQDVFHHFTPEGRPHMVDVSEKPVTTRVAVAEAYIRMSRATRDAIVHHAMGKGDVVKVAEIAGIMAAKRTSDLIPLCHPVPLHHVSVRIDEEALEADAAVFRVRAEVRTSYQTGVEMEALTAASVAALTVYDMCKKADRDMTIANVRLVFKDGGASGRYERGGSGGSDGR</sequence>